<dbReference type="Gene3D" id="3.30.2000.30">
    <property type="match status" value="1"/>
</dbReference>
<reference evidence="1 2" key="1">
    <citation type="journal article" date="2015" name="Genome Announc.">
        <title>Expanding the biotechnology potential of lactobacilli through comparative genomics of 213 strains and associated genera.</title>
        <authorList>
            <person name="Sun Z."/>
            <person name="Harris H.M."/>
            <person name="McCann A."/>
            <person name="Guo C."/>
            <person name="Argimon S."/>
            <person name="Zhang W."/>
            <person name="Yang X."/>
            <person name="Jeffery I.B."/>
            <person name="Cooney J.C."/>
            <person name="Kagawa T.F."/>
            <person name="Liu W."/>
            <person name="Song Y."/>
            <person name="Salvetti E."/>
            <person name="Wrobel A."/>
            <person name="Rasinkangas P."/>
            <person name="Parkhill J."/>
            <person name="Rea M.C."/>
            <person name="O'Sullivan O."/>
            <person name="Ritari J."/>
            <person name="Douillard F.P."/>
            <person name="Paul Ross R."/>
            <person name="Yang R."/>
            <person name="Briner A.E."/>
            <person name="Felis G.E."/>
            <person name="de Vos W.M."/>
            <person name="Barrangou R."/>
            <person name="Klaenhammer T.R."/>
            <person name="Caufield P.W."/>
            <person name="Cui Y."/>
            <person name="Zhang H."/>
            <person name="O'Toole P.W."/>
        </authorList>
    </citation>
    <scope>NUCLEOTIDE SEQUENCE [LARGE SCALE GENOMIC DNA]</scope>
    <source>
        <strain evidence="1 2">DSM 15946</strain>
    </source>
</reference>
<gene>
    <name evidence="1" type="ORF">FC43_GL001981</name>
</gene>
<dbReference type="InterPro" id="IPR053745">
    <property type="entry name" value="Viral_Tail_Comp_sf"/>
</dbReference>
<evidence type="ECO:0000313" key="1">
    <source>
        <dbReference type="EMBL" id="KRL92327.1"/>
    </source>
</evidence>
<evidence type="ECO:0008006" key="3">
    <source>
        <dbReference type="Google" id="ProtNLM"/>
    </source>
</evidence>
<sequence length="130" mass="14505">MNPSQELFDQLMIECENLGYTVYDHLPLESENAKYPFIAMGMTQLLPVTYKDALGGRISQTLDVWGDAENRPLVTKVINQLSLLGAGAIRTKHFHFVGRPAAQDQQILTDTSVPDTVLYHGVITLVFNLN</sequence>
<dbReference type="Proteomes" id="UP000050816">
    <property type="component" value="Unassembled WGS sequence"/>
</dbReference>
<comment type="caution">
    <text evidence="1">The sequence shown here is derived from an EMBL/GenBank/DDBJ whole genome shotgun (WGS) entry which is preliminary data.</text>
</comment>
<evidence type="ECO:0000313" key="2">
    <source>
        <dbReference type="Proteomes" id="UP000050816"/>
    </source>
</evidence>
<accession>A0A0R1UG21</accession>
<name>A0A0R1UG21_9LACO</name>
<organism evidence="1 2">
    <name type="scientific">Limosilactobacillus ingluviei DSM 15946</name>
    <dbReference type="NCBI Taxonomy" id="1423760"/>
    <lineage>
        <taxon>Bacteria</taxon>
        <taxon>Bacillati</taxon>
        <taxon>Bacillota</taxon>
        <taxon>Bacilli</taxon>
        <taxon>Lactobacillales</taxon>
        <taxon>Lactobacillaceae</taxon>
        <taxon>Limosilactobacillus</taxon>
    </lineage>
</organism>
<dbReference type="PATRIC" id="fig|1423760.3.peg.2073"/>
<protein>
    <recommendedName>
        <fullName evidence="3">DUF3168 domain-containing protein</fullName>
    </recommendedName>
</protein>
<proteinExistence type="predicted"/>
<dbReference type="AlphaFoldDB" id="A0A0R1UG21"/>
<dbReference type="RefSeq" id="WP_056953381.1">
    <property type="nucleotide sequence ID" value="NZ_AZFK01000005.1"/>
</dbReference>
<dbReference type="EMBL" id="AZFK01000005">
    <property type="protein sequence ID" value="KRL92327.1"/>
    <property type="molecule type" value="Genomic_DNA"/>
</dbReference>